<feature type="compositionally biased region" description="Low complexity" evidence="3">
    <location>
        <begin position="1"/>
        <end position="18"/>
    </location>
</feature>
<evidence type="ECO:0000256" key="2">
    <source>
        <dbReference type="ARBA" id="ARBA00023306"/>
    </source>
</evidence>
<accession>A0A1J7I4I4</accession>
<sequence>MAPSGRTKTTPTTKPKTKTTIETRIRTRHSRRTNFKNQQKHTKCKKQEMGTISPSSCSSISSQHSSKEVDNEVCEVIDVTSSVCSTPKGHNFRIPEISTCPPAPKKPMVLSSNCSMHRSSLSFFSPPDFEYFFACKVLNCGLQKP</sequence>
<dbReference type="GO" id="GO:0004860">
    <property type="term" value="F:protein kinase inhibitor activity"/>
    <property type="evidence" value="ECO:0007669"/>
    <property type="project" value="UniProtKB-KW"/>
</dbReference>
<evidence type="ECO:0000313" key="4">
    <source>
        <dbReference type="EMBL" id="OIW07747.1"/>
    </source>
</evidence>
<name>A0A1J7I4I4_LUPAN</name>
<keyword evidence="5" id="KW-1185">Reference proteome</keyword>
<feature type="compositionally biased region" description="Basic residues" evidence="3">
    <location>
        <begin position="26"/>
        <end position="44"/>
    </location>
</feature>
<dbReference type="PANTHER" id="PTHR33142:SF8">
    <property type="entry name" value="CYCLIN-DEPENDENT PROTEIN KINASE INHIBITOR SMR9"/>
    <property type="match status" value="1"/>
</dbReference>
<keyword evidence="1" id="KW-0649">Protein kinase inhibitor</keyword>
<dbReference type="Proteomes" id="UP000188354">
    <property type="component" value="Chromosome LG07"/>
</dbReference>
<organism evidence="4 5">
    <name type="scientific">Lupinus angustifolius</name>
    <name type="common">Narrow-leaved blue lupine</name>
    <dbReference type="NCBI Taxonomy" id="3871"/>
    <lineage>
        <taxon>Eukaryota</taxon>
        <taxon>Viridiplantae</taxon>
        <taxon>Streptophyta</taxon>
        <taxon>Embryophyta</taxon>
        <taxon>Tracheophyta</taxon>
        <taxon>Spermatophyta</taxon>
        <taxon>Magnoliopsida</taxon>
        <taxon>eudicotyledons</taxon>
        <taxon>Gunneridae</taxon>
        <taxon>Pentapetalae</taxon>
        <taxon>rosids</taxon>
        <taxon>fabids</taxon>
        <taxon>Fabales</taxon>
        <taxon>Fabaceae</taxon>
        <taxon>Papilionoideae</taxon>
        <taxon>50 kb inversion clade</taxon>
        <taxon>genistoids sensu lato</taxon>
        <taxon>core genistoids</taxon>
        <taxon>Genisteae</taxon>
        <taxon>Lupinus</taxon>
    </lineage>
</organism>
<evidence type="ECO:0000313" key="5">
    <source>
        <dbReference type="Proteomes" id="UP000188354"/>
    </source>
</evidence>
<feature type="compositionally biased region" description="Low complexity" evidence="3">
    <location>
        <begin position="53"/>
        <end position="64"/>
    </location>
</feature>
<reference evidence="4 5" key="1">
    <citation type="journal article" date="2017" name="Plant Biotechnol. J.">
        <title>A comprehensive draft genome sequence for lupin (Lupinus angustifolius), an emerging health food: insights into plant-microbe interactions and legume evolution.</title>
        <authorList>
            <person name="Hane J.K."/>
            <person name="Ming Y."/>
            <person name="Kamphuis L.G."/>
            <person name="Nelson M.N."/>
            <person name="Garg G."/>
            <person name="Atkins C.A."/>
            <person name="Bayer P.E."/>
            <person name="Bravo A."/>
            <person name="Bringans S."/>
            <person name="Cannon S."/>
            <person name="Edwards D."/>
            <person name="Foley R."/>
            <person name="Gao L.L."/>
            <person name="Harrison M.J."/>
            <person name="Huang W."/>
            <person name="Hurgobin B."/>
            <person name="Li S."/>
            <person name="Liu C.W."/>
            <person name="McGrath A."/>
            <person name="Morahan G."/>
            <person name="Murray J."/>
            <person name="Weller J."/>
            <person name="Jian J."/>
            <person name="Singh K.B."/>
        </authorList>
    </citation>
    <scope>NUCLEOTIDE SEQUENCE [LARGE SCALE GENOMIC DNA]</scope>
    <source>
        <strain evidence="5">cv. Tanjil</strain>
        <tissue evidence="4">Whole plant</tissue>
    </source>
</reference>
<dbReference type="AlphaFoldDB" id="A0A1J7I4I4"/>
<dbReference type="EMBL" id="CM007367">
    <property type="protein sequence ID" value="OIW07747.1"/>
    <property type="molecule type" value="Genomic_DNA"/>
</dbReference>
<feature type="region of interest" description="Disordered" evidence="3">
    <location>
        <begin position="1"/>
        <end position="66"/>
    </location>
</feature>
<dbReference type="Gramene" id="OIW07747">
    <property type="protein sequence ID" value="OIW07747"/>
    <property type="gene ID" value="TanjilG_11905"/>
</dbReference>
<dbReference type="PANTHER" id="PTHR33142">
    <property type="entry name" value="CYCLIN-DEPENDENT PROTEIN KINASE INHIBITOR SMR13"/>
    <property type="match status" value="1"/>
</dbReference>
<dbReference type="InterPro" id="IPR040389">
    <property type="entry name" value="SMR"/>
</dbReference>
<dbReference type="GO" id="GO:0032875">
    <property type="term" value="P:regulation of DNA endoreduplication"/>
    <property type="evidence" value="ECO:0007669"/>
    <property type="project" value="InterPro"/>
</dbReference>
<gene>
    <name evidence="4" type="ORF">TanjilG_11905</name>
</gene>
<dbReference type="GO" id="GO:0005634">
    <property type="term" value="C:nucleus"/>
    <property type="evidence" value="ECO:0007669"/>
    <property type="project" value="TreeGrafter"/>
</dbReference>
<keyword evidence="2" id="KW-0131">Cell cycle</keyword>
<evidence type="ECO:0000256" key="1">
    <source>
        <dbReference type="ARBA" id="ARBA00023013"/>
    </source>
</evidence>
<evidence type="ECO:0000256" key="3">
    <source>
        <dbReference type="SAM" id="MobiDB-lite"/>
    </source>
</evidence>
<dbReference type="OMA" id="SITSHCY"/>
<protein>
    <submittedName>
        <fullName evidence="4">Uncharacterized protein</fullName>
    </submittedName>
</protein>
<proteinExistence type="predicted"/>